<feature type="binding site" evidence="15 16">
    <location>
        <position position="112"/>
    </location>
    <ligand>
        <name>S-adenosyl-L-methionine</name>
        <dbReference type="ChEBI" id="CHEBI:59789"/>
    </ligand>
</feature>
<evidence type="ECO:0000256" key="10">
    <source>
        <dbReference type="ARBA" id="ARBA00022691"/>
    </source>
</evidence>
<evidence type="ECO:0000256" key="17">
    <source>
        <dbReference type="RuleBase" id="RU003464"/>
    </source>
</evidence>
<dbReference type="Gene3D" id="1.10.1270.20">
    <property type="entry name" value="tRNA(m1g37)methyltransferase, domain 2"/>
    <property type="match status" value="1"/>
</dbReference>
<dbReference type="InterPro" id="IPR029028">
    <property type="entry name" value="Alpha/beta_knot_MTases"/>
</dbReference>
<keyword evidence="8 15" id="KW-0489">Methyltransferase</keyword>
<reference evidence="19 20" key="1">
    <citation type="submission" date="2016-06" db="EMBL/GenBank/DDBJ databases">
        <title>Insight into the functional genes involving in sulfur oxidation in Pearl River water.</title>
        <authorList>
            <person name="Luo J."/>
            <person name="Tan X."/>
            <person name="Lin W."/>
        </authorList>
    </citation>
    <scope>NUCLEOTIDE SEQUENCE [LARGE SCALE GENOMIC DNA]</scope>
    <source>
        <strain evidence="19 20">LS2</strain>
    </source>
</reference>
<dbReference type="EC" id="2.1.1.228" evidence="5 15"/>
<dbReference type="InterPro" id="IPR023148">
    <property type="entry name" value="tRNA_m1G_MeTrfase_C_sf"/>
</dbReference>
<proteinExistence type="inferred from homology"/>
<keyword evidence="20" id="KW-1185">Reference proteome</keyword>
<evidence type="ECO:0000256" key="3">
    <source>
        <dbReference type="ARBA" id="ARBA00007630"/>
    </source>
</evidence>
<dbReference type="SUPFAM" id="SSF75217">
    <property type="entry name" value="alpha/beta knot"/>
    <property type="match status" value="1"/>
</dbReference>
<evidence type="ECO:0000256" key="2">
    <source>
        <dbReference type="ARBA" id="ARBA00004496"/>
    </source>
</evidence>
<dbReference type="GO" id="GO:0002939">
    <property type="term" value="P:tRNA N1-guanine methylation"/>
    <property type="evidence" value="ECO:0007669"/>
    <property type="project" value="TreeGrafter"/>
</dbReference>
<evidence type="ECO:0000313" key="19">
    <source>
        <dbReference type="EMBL" id="ANJ67843.1"/>
    </source>
</evidence>
<dbReference type="NCBIfam" id="NF000648">
    <property type="entry name" value="PRK00026.1"/>
    <property type="match status" value="1"/>
</dbReference>
<comment type="subunit">
    <text evidence="4 15 17">Homodimer.</text>
</comment>
<evidence type="ECO:0000256" key="4">
    <source>
        <dbReference type="ARBA" id="ARBA00011738"/>
    </source>
</evidence>
<keyword evidence="9 15" id="KW-0808">Transferase</keyword>
<dbReference type="InterPro" id="IPR029026">
    <property type="entry name" value="tRNA_m1G_MTases_N"/>
</dbReference>
<feature type="binding site" evidence="15 16">
    <location>
        <begin position="132"/>
        <end position="137"/>
    </location>
    <ligand>
        <name>S-adenosyl-L-methionine</name>
        <dbReference type="ChEBI" id="CHEBI:59789"/>
    </ligand>
</feature>
<protein>
    <recommendedName>
        <fullName evidence="6 15">tRNA (guanine-N(1)-)-methyltransferase</fullName>
        <ecNumber evidence="5 15">2.1.1.228</ecNumber>
    </recommendedName>
    <alternativeName>
        <fullName evidence="12 15">M1G-methyltransferase</fullName>
    </alternativeName>
    <alternativeName>
        <fullName evidence="13 15">tRNA [GM37] methyltransferase</fullName>
    </alternativeName>
</protein>
<dbReference type="AlphaFoldDB" id="A0A191ZJ25"/>
<dbReference type="PANTHER" id="PTHR46417">
    <property type="entry name" value="TRNA (GUANINE-N(1)-)-METHYLTRANSFERASE"/>
    <property type="match status" value="1"/>
</dbReference>
<dbReference type="InterPro" id="IPR002649">
    <property type="entry name" value="tRNA_m1G_MeTrfase_TrmD"/>
</dbReference>
<dbReference type="GO" id="GO:0052906">
    <property type="term" value="F:tRNA (guanine(37)-N1)-methyltransferase activity"/>
    <property type="evidence" value="ECO:0007669"/>
    <property type="project" value="UniProtKB-UniRule"/>
</dbReference>
<dbReference type="PANTHER" id="PTHR46417:SF1">
    <property type="entry name" value="TRNA (GUANINE-N(1)-)-METHYLTRANSFERASE"/>
    <property type="match status" value="1"/>
</dbReference>
<dbReference type="CDD" id="cd18080">
    <property type="entry name" value="TrmD-like"/>
    <property type="match status" value="1"/>
</dbReference>
<evidence type="ECO:0000256" key="1">
    <source>
        <dbReference type="ARBA" id="ARBA00002634"/>
    </source>
</evidence>
<comment type="function">
    <text evidence="1 15 17">Specifically methylates guanosine-37 in various tRNAs.</text>
</comment>
<evidence type="ECO:0000256" key="16">
    <source>
        <dbReference type="PIRSR" id="PIRSR000386-1"/>
    </source>
</evidence>
<evidence type="ECO:0000259" key="18">
    <source>
        <dbReference type="Pfam" id="PF01746"/>
    </source>
</evidence>
<evidence type="ECO:0000256" key="6">
    <source>
        <dbReference type="ARBA" id="ARBA00014679"/>
    </source>
</evidence>
<organism evidence="19 20">
    <name type="scientific">Halothiobacillus diazotrophicus</name>
    <dbReference type="NCBI Taxonomy" id="1860122"/>
    <lineage>
        <taxon>Bacteria</taxon>
        <taxon>Pseudomonadati</taxon>
        <taxon>Pseudomonadota</taxon>
        <taxon>Gammaproteobacteria</taxon>
        <taxon>Chromatiales</taxon>
        <taxon>Halothiobacillaceae</taxon>
        <taxon>Halothiobacillus</taxon>
    </lineage>
</organism>
<name>A0A191ZJ25_9GAMM</name>
<dbReference type="OrthoDB" id="9807416at2"/>
<feature type="domain" description="tRNA methyltransferase TRMD/TRM10-type" evidence="18">
    <location>
        <begin position="1"/>
        <end position="224"/>
    </location>
</feature>
<evidence type="ECO:0000256" key="13">
    <source>
        <dbReference type="ARBA" id="ARBA00033392"/>
    </source>
</evidence>
<evidence type="ECO:0000256" key="14">
    <source>
        <dbReference type="ARBA" id="ARBA00047783"/>
    </source>
</evidence>
<dbReference type="FunFam" id="3.40.1280.10:FF:000001">
    <property type="entry name" value="tRNA (guanine-N(1)-)-methyltransferase"/>
    <property type="match status" value="1"/>
</dbReference>
<dbReference type="Gene3D" id="3.40.1280.10">
    <property type="match status" value="1"/>
</dbReference>
<dbReference type="InterPro" id="IPR016009">
    <property type="entry name" value="tRNA_MeTrfase_TRMD/TRM10"/>
</dbReference>
<dbReference type="EMBL" id="CP016027">
    <property type="protein sequence ID" value="ANJ67843.1"/>
    <property type="molecule type" value="Genomic_DNA"/>
</dbReference>
<dbReference type="RefSeq" id="WP_066101521.1">
    <property type="nucleotide sequence ID" value="NZ_CP016027.1"/>
</dbReference>
<dbReference type="STRING" id="1860122.A9404_11050"/>
<evidence type="ECO:0000313" key="20">
    <source>
        <dbReference type="Proteomes" id="UP000078596"/>
    </source>
</evidence>
<dbReference type="Pfam" id="PF01746">
    <property type="entry name" value="tRNA_m1G_MT"/>
    <property type="match status" value="1"/>
</dbReference>
<evidence type="ECO:0000256" key="15">
    <source>
        <dbReference type="HAMAP-Rule" id="MF_00605"/>
    </source>
</evidence>
<dbReference type="PIRSF" id="PIRSF000386">
    <property type="entry name" value="tRNA_mtase"/>
    <property type="match status" value="1"/>
</dbReference>
<keyword evidence="7 15" id="KW-0963">Cytoplasm</keyword>
<gene>
    <name evidence="15" type="primary">trmD</name>
    <name evidence="19" type="ORF">A9404_11050</name>
</gene>
<dbReference type="KEGG" id="haz:A9404_11050"/>
<sequence>MHITVVTLFPELVAAVGESGMPRVAIGTGALTVDTVSPRDFAVNRHRTVDDRPFGGGPGMLMIPETLAAAITEARRRAPGARVVLMSPQGRRLDRAAVQAFSETAGLILVCGRYEGIDQRVIDAMVDEQVSIGDYVLSGGELGAMVVIDAVARRLPGVLGDAASVEQDSFEEALLDHPHYTRPDNWRGQGVPPVLTSGDHRAIDDWRERQRLRATADARPDLFYQRGLDDRARALLTAEWLHSAATNV</sequence>
<evidence type="ECO:0000256" key="5">
    <source>
        <dbReference type="ARBA" id="ARBA00012807"/>
    </source>
</evidence>
<dbReference type="GO" id="GO:0005829">
    <property type="term" value="C:cytosol"/>
    <property type="evidence" value="ECO:0007669"/>
    <property type="project" value="TreeGrafter"/>
</dbReference>
<evidence type="ECO:0000256" key="9">
    <source>
        <dbReference type="ARBA" id="ARBA00022679"/>
    </source>
</evidence>
<dbReference type="Proteomes" id="UP000078596">
    <property type="component" value="Chromosome"/>
</dbReference>
<keyword evidence="11 15" id="KW-0819">tRNA processing</keyword>
<dbReference type="HAMAP" id="MF_00605">
    <property type="entry name" value="TrmD"/>
    <property type="match status" value="1"/>
</dbReference>
<comment type="similarity">
    <text evidence="3 15 17">Belongs to the RNA methyltransferase TrmD family.</text>
</comment>
<comment type="subcellular location">
    <subcellularLocation>
        <location evidence="2 15 17">Cytoplasm</location>
    </subcellularLocation>
</comment>
<evidence type="ECO:0000256" key="12">
    <source>
        <dbReference type="ARBA" id="ARBA00029736"/>
    </source>
</evidence>
<dbReference type="NCBIfam" id="TIGR00088">
    <property type="entry name" value="trmD"/>
    <property type="match status" value="1"/>
</dbReference>
<accession>A0A191ZJ25</accession>
<evidence type="ECO:0000256" key="7">
    <source>
        <dbReference type="ARBA" id="ARBA00022490"/>
    </source>
</evidence>
<comment type="catalytic activity">
    <reaction evidence="14 15 17">
        <text>guanosine(37) in tRNA + S-adenosyl-L-methionine = N(1)-methylguanosine(37) in tRNA + S-adenosyl-L-homocysteine + H(+)</text>
        <dbReference type="Rhea" id="RHEA:36899"/>
        <dbReference type="Rhea" id="RHEA-COMP:10145"/>
        <dbReference type="Rhea" id="RHEA-COMP:10147"/>
        <dbReference type="ChEBI" id="CHEBI:15378"/>
        <dbReference type="ChEBI" id="CHEBI:57856"/>
        <dbReference type="ChEBI" id="CHEBI:59789"/>
        <dbReference type="ChEBI" id="CHEBI:73542"/>
        <dbReference type="ChEBI" id="CHEBI:74269"/>
        <dbReference type="EC" id="2.1.1.228"/>
    </reaction>
</comment>
<keyword evidence="10 15" id="KW-0949">S-adenosyl-L-methionine</keyword>
<evidence type="ECO:0000256" key="8">
    <source>
        <dbReference type="ARBA" id="ARBA00022603"/>
    </source>
</evidence>
<evidence type="ECO:0000256" key="11">
    <source>
        <dbReference type="ARBA" id="ARBA00022694"/>
    </source>
</evidence>